<dbReference type="EMBL" id="CP061800">
    <property type="protein sequence ID" value="QTA86967.1"/>
    <property type="molecule type" value="Genomic_DNA"/>
</dbReference>
<accession>A0A975GMQ5</accession>
<dbReference type="Proteomes" id="UP000663722">
    <property type="component" value="Chromosome"/>
</dbReference>
<keyword evidence="1" id="KW-0812">Transmembrane</keyword>
<sequence>MKGPTQIFLICGISEMCVNLWFGTGFYYFLQKDKTTEKPDKKLNFISFFIRFLWNFVLIL</sequence>
<keyword evidence="3" id="KW-1185">Reference proteome</keyword>
<proteinExistence type="predicted"/>
<dbReference type="KEGG" id="dmm:dnm_029940"/>
<feature type="transmembrane region" description="Helical" evidence="1">
    <location>
        <begin position="6"/>
        <end position="30"/>
    </location>
</feature>
<gene>
    <name evidence="2" type="ORF">dnm_029940</name>
</gene>
<evidence type="ECO:0000313" key="2">
    <source>
        <dbReference type="EMBL" id="QTA86967.1"/>
    </source>
</evidence>
<protein>
    <submittedName>
        <fullName evidence="2">Uncharacterized protein</fullName>
    </submittedName>
</protein>
<dbReference type="AlphaFoldDB" id="A0A975GMQ5"/>
<name>A0A975GMQ5_9BACT</name>
<keyword evidence="1" id="KW-1133">Transmembrane helix</keyword>
<organism evidence="2 3">
    <name type="scientific">Desulfonema magnum</name>
    <dbReference type="NCBI Taxonomy" id="45655"/>
    <lineage>
        <taxon>Bacteria</taxon>
        <taxon>Pseudomonadati</taxon>
        <taxon>Thermodesulfobacteriota</taxon>
        <taxon>Desulfobacteria</taxon>
        <taxon>Desulfobacterales</taxon>
        <taxon>Desulfococcaceae</taxon>
        <taxon>Desulfonema</taxon>
    </lineage>
</organism>
<evidence type="ECO:0000313" key="3">
    <source>
        <dbReference type="Proteomes" id="UP000663722"/>
    </source>
</evidence>
<evidence type="ECO:0000256" key="1">
    <source>
        <dbReference type="SAM" id="Phobius"/>
    </source>
</evidence>
<keyword evidence="1" id="KW-0472">Membrane</keyword>
<reference evidence="2" key="1">
    <citation type="journal article" date="2021" name="Microb. Physiol.">
        <title>Proteogenomic Insights into the Physiology of Marine, Sulfate-Reducing, Filamentous Desulfonema limicola and Desulfonema magnum.</title>
        <authorList>
            <person name="Schnaars V."/>
            <person name="Wohlbrand L."/>
            <person name="Scheve S."/>
            <person name="Hinrichs C."/>
            <person name="Reinhardt R."/>
            <person name="Rabus R."/>
        </authorList>
    </citation>
    <scope>NUCLEOTIDE SEQUENCE</scope>
    <source>
        <strain evidence="2">4be13</strain>
    </source>
</reference>